<sequence>MTLALFASFFRFNGRQSSGDRLAAFIPITKKKYSRRAFHRKLYAILADQLRVKFEIIVITQSKANRAAPRDSAPNQNKVARNQRSSASPALHPRIMNFWVTTLWKSHISVVRTEEAHWHVAMMLEEAPLIHDGFTVATALSSAQPSRDLLPLITTSREDPSPRHMQRSTAPTAKACRPNDLRCVAPHSQKLPTFALPFKRESEETVPFERQNNHTVYYVGKQLNDACNSETHKLGDMNCGPLKKTYPAKFLMARSSEGMLPSCAPSSSGIKRQWDGAISKSTTRTRILLKTQILGGTIGRTAAVVDPSAGGFEVIEMRSYPLTMTLAIHPRGNDVLVNGVNPTRGSVSQQISRAGNEECRKHGHHHLPAELRPRHVDPGEFEMRLAGMCKQWLAGIRQQLEFGAVFDVAWVPKLCGVHFMQPKLVTLAKAKELIEMGGRTAIIPNAAYLFTPIFAFGATLGSHQPNRPQLQPHLSHMPPYVHTAPHAINEARCRNKWHSKVNKQPKTMH</sequence>
<dbReference type="KEGG" id="clup:CLUP02_07454"/>
<reference evidence="2" key="1">
    <citation type="journal article" date="2021" name="Mol. Plant Microbe Interact.">
        <title>Complete Genome Sequence of the Plant-Pathogenic Fungus Colletotrichum lupini.</title>
        <authorList>
            <person name="Baroncelli R."/>
            <person name="Pensec F."/>
            <person name="Da Lio D."/>
            <person name="Boufleur T."/>
            <person name="Vicente I."/>
            <person name="Sarrocco S."/>
            <person name="Picot A."/>
            <person name="Baraldi E."/>
            <person name="Sukno S."/>
            <person name="Thon M."/>
            <person name="Le Floch G."/>
        </authorList>
    </citation>
    <scope>NUCLEOTIDE SEQUENCE</scope>
    <source>
        <strain evidence="2">IMI 504893</strain>
    </source>
</reference>
<protein>
    <submittedName>
        <fullName evidence="2">Uncharacterized protein</fullName>
    </submittedName>
</protein>
<name>A0A9Q8WFP4_9PEZI</name>
<dbReference type="Proteomes" id="UP000830671">
    <property type="component" value="Chromosome 4"/>
</dbReference>
<feature type="region of interest" description="Disordered" evidence="1">
    <location>
        <begin position="153"/>
        <end position="174"/>
    </location>
</feature>
<accession>A0A9Q8WFP4</accession>
<organism evidence="2 3">
    <name type="scientific">Colletotrichum lupini</name>
    <dbReference type="NCBI Taxonomy" id="145971"/>
    <lineage>
        <taxon>Eukaryota</taxon>
        <taxon>Fungi</taxon>
        <taxon>Dikarya</taxon>
        <taxon>Ascomycota</taxon>
        <taxon>Pezizomycotina</taxon>
        <taxon>Sordariomycetes</taxon>
        <taxon>Hypocreomycetidae</taxon>
        <taxon>Glomerellales</taxon>
        <taxon>Glomerellaceae</taxon>
        <taxon>Colletotrichum</taxon>
        <taxon>Colletotrichum acutatum species complex</taxon>
    </lineage>
</organism>
<keyword evidence="3" id="KW-1185">Reference proteome</keyword>
<dbReference type="AlphaFoldDB" id="A0A9Q8WFP4"/>
<dbReference type="EMBL" id="CP019476">
    <property type="protein sequence ID" value="UQC81968.1"/>
    <property type="molecule type" value="Genomic_DNA"/>
</dbReference>
<dbReference type="RefSeq" id="XP_049143592.1">
    <property type="nucleotide sequence ID" value="XM_049286449.1"/>
</dbReference>
<feature type="compositionally biased region" description="Polar residues" evidence="1">
    <location>
        <begin position="73"/>
        <end position="87"/>
    </location>
</feature>
<dbReference type="GeneID" id="73341459"/>
<feature type="region of interest" description="Disordered" evidence="1">
    <location>
        <begin position="66"/>
        <end position="87"/>
    </location>
</feature>
<evidence type="ECO:0000313" key="2">
    <source>
        <dbReference type="EMBL" id="UQC81968.1"/>
    </source>
</evidence>
<evidence type="ECO:0000256" key="1">
    <source>
        <dbReference type="SAM" id="MobiDB-lite"/>
    </source>
</evidence>
<gene>
    <name evidence="2" type="ORF">CLUP02_07454</name>
</gene>
<proteinExistence type="predicted"/>
<evidence type="ECO:0000313" key="3">
    <source>
        <dbReference type="Proteomes" id="UP000830671"/>
    </source>
</evidence>